<dbReference type="GO" id="GO:0003723">
    <property type="term" value="F:RNA binding"/>
    <property type="evidence" value="ECO:0007669"/>
    <property type="project" value="InterPro"/>
</dbReference>
<dbReference type="PRINTS" id="PR00474">
    <property type="entry name" value="GLU5KINASE"/>
</dbReference>
<proteinExistence type="inferred from homology"/>
<comment type="pathway">
    <text evidence="8">Amino-acid biosynthesis; L-proline biosynthesis; L-glutamate 5-semialdehyde from L-glutamate: step 1/2.</text>
</comment>
<dbReference type="EMBL" id="CP023407">
    <property type="protein sequence ID" value="AYL36049.1"/>
    <property type="molecule type" value="Genomic_DNA"/>
</dbReference>
<reference evidence="10 11" key="1">
    <citation type="submission" date="2017-09" db="EMBL/GenBank/DDBJ databases">
        <authorList>
            <person name="Zhang H."/>
            <person name="Hu S."/>
            <person name="Xu J."/>
            <person name="He Z."/>
        </authorList>
    </citation>
    <scope>NUCLEOTIDE SEQUENCE [LARGE SCALE GENOMIC DNA]</scope>
    <source>
        <strain evidence="10 11">TXX3120</strain>
    </source>
</reference>
<keyword evidence="7 8" id="KW-0067">ATP-binding</keyword>
<dbReference type="InterPro" id="IPR019797">
    <property type="entry name" value="Glutamate_5-kinase_CS"/>
</dbReference>
<dbReference type="GeneID" id="93883492"/>
<dbReference type="SUPFAM" id="SSF53633">
    <property type="entry name" value="Carbamate kinase-like"/>
    <property type="match status" value="1"/>
</dbReference>
<dbReference type="InterPro" id="IPR011529">
    <property type="entry name" value="Glu_5kinase"/>
</dbReference>
<dbReference type="AlphaFoldDB" id="A0A494UZF5"/>
<dbReference type="CDD" id="cd04242">
    <property type="entry name" value="AAK_G5K_ProB"/>
    <property type="match status" value="1"/>
</dbReference>
<dbReference type="FunFam" id="3.40.1160.10:FF:000018">
    <property type="entry name" value="Glutamate 5-kinase"/>
    <property type="match status" value="1"/>
</dbReference>
<feature type="binding site" evidence="8">
    <location>
        <begin position="219"/>
        <end position="225"/>
    </location>
    <ligand>
        <name>ATP</name>
        <dbReference type="ChEBI" id="CHEBI:30616"/>
    </ligand>
</feature>
<evidence type="ECO:0000256" key="6">
    <source>
        <dbReference type="ARBA" id="ARBA00022777"/>
    </source>
</evidence>
<dbReference type="GO" id="GO:0055129">
    <property type="term" value="P:L-proline biosynthetic process"/>
    <property type="evidence" value="ECO:0007669"/>
    <property type="project" value="UniProtKB-UniRule"/>
</dbReference>
<feature type="domain" description="PUA" evidence="9">
    <location>
        <begin position="282"/>
        <end position="361"/>
    </location>
</feature>
<evidence type="ECO:0000256" key="8">
    <source>
        <dbReference type="HAMAP-Rule" id="MF_00456"/>
    </source>
</evidence>
<evidence type="ECO:0000256" key="4">
    <source>
        <dbReference type="ARBA" id="ARBA00022679"/>
    </source>
</evidence>
<feature type="binding site" evidence="8">
    <location>
        <position position="157"/>
    </location>
    <ligand>
        <name>substrate</name>
    </ligand>
</feature>
<evidence type="ECO:0000256" key="5">
    <source>
        <dbReference type="ARBA" id="ARBA00022741"/>
    </source>
</evidence>
<dbReference type="CDD" id="cd21157">
    <property type="entry name" value="PUA_G5K"/>
    <property type="match status" value="1"/>
</dbReference>
<dbReference type="Gene3D" id="2.30.130.10">
    <property type="entry name" value="PUA domain"/>
    <property type="match status" value="1"/>
</dbReference>
<dbReference type="EC" id="2.7.2.11" evidence="8"/>
<gene>
    <name evidence="8" type="primary">proB</name>
    <name evidence="10" type="ORF">CNQ36_11755</name>
</gene>
<comment type="function">
    <text evidence="8">Catalyzes the transfer of a phosphate group to glutamate to form L-glutamate 5-phosphate.</text>
</comment>
<dbReference type="InterPro" id="IPR036393">
    <property type="entry name" value="AceGlu_kinase-like_sf"/>
</dbReference>
<evidence type="ECO:0000256" key="3">
    <source>
        <dbReference type="ARBA" id="ARBA00022650"/>
    </source>
</evidence>
<comment type="similarity">
    <text evidence="8">Belongs to the glutamate 5-kinase family.</text>
</comment>
<protein>
    <recommendedName>
        <fullName evidence="8">Glutamate 5-kinase</fullName>
        <ecNumber evidence="8">2.7.2.11</ecNumber>
    </recommendedName>
    <alternativeName>
        <fullName evidence="8">Gamma-glutamyl kinase</fullName>
        <shortName evidence="8">GK</shortName>
    </alternativeName>
</protein>
<evidence type="ECO:0000313" key="11">
    <source>
        <dbReference type="Proteomes" id="UP000282170"/>
    </source>
</evidence>
<sequence>MAGARRAVGEARRIVVKVGSSSLTTAAGGLDADRVDALVDVLAKNRGGGEREIVLVSSGAIAAGLAPLGLRRRPRDLARQQAAASVGQGLLVARYTASFARYGVRVGQVLLTSDDMSRRAHHRNASRTLDKLLAMGAFPVVNENDTVATDEIRFGDNDRLAALVAHLVRADLLVLLSDVDGVYDGDPSRPGTSRIAEVRGPADLAHVEIGSAGKAGVGTGGMATKTEAAGIAAAAGIQVVLTSAIHAAEALNGGDTGTYFHPTGRRSADRLLWLQHASTPQGSLTLDDGAVHAVVQGRKSLLPAGIAGVEGEFSAGDPVELRDGEGRAVARGLVNFDAKEIPLLIGRSTHELARDLGPEYEREVVHRDDLVVLHP</sequence>
<comment type="catalytic activity">
    <reaction evidence="8">
        <text>L-glutamate + ATP = L-glutamyl 5-phosphate + ADP</text>
        <dbReference type="Rhea" id="RHEA:14877"/>
        <dbReference type="ChEBI" id="CHEBI:29985"/>
        <dbReference type="ChEBI" id="CHEBI:30616"/>
        <dbReference type="ChEBI" id="CHEBI:58274"/>
        <dbReference type="ChEBI" id="CHEBI:456216"/>
        <dbReference type="EC" id="2.7.2.11"/>
    </reaction>
</comment>
<organism evidence="10 11">
    <name type="scientific">Streptomyces fungicidicus</name>
    <dbReference type="NCBI Taxonomy" id="68203"/>
    <lineage>
        <taxon>Bacteria</taxon>
        <taxon>Bacillati</taxon>
        <taxon>Actinomycetota</taxon>
        <taxon>Actinomycetes</taxon>
        <taxon>Kitasatosporales</taxon>
        <taxon>Streptomycetaceae</taxon>
        <taxon>Streptomyces</taxon>
    </lineage>
</organism>
<dbReference type="KEGG" id="sfug:CNQ36_11755"/>
<dbReference type="PIRSF" id="PIRSF000729">
    <property type="entry name" value="GK"/>
    <property type="match status" value="1"/>
</dbReference>
<keyword evidence="3 8" id="KW-0641">Proline biosynthesis</keyword>
<dbReference type="RefSeq" id="WP_004931436.1">
    <property type="nucleotide sequence ID" value="NZ_CBDRCB010000001.1"/>
</dbReference>
<keyword evidence="1 8" id="KW-0963">Cytoplasm</keyword>
<dbReference type="InterPro" id="IPR001048">
    <property type="entry name" value="Asp/Glu/Uridylate_kinase"/>
</dbReference>
<dbReference type="PROSITE" id="PS00902">
    <property type="entry name" value="GLUTAMATE_5_KINASE"/>
    <property type="match status" value="1"/>
</dbReference>
<dbReference type="InterPro" id="IPR001057">
    <property type="entry name" value="Glu/AcGlu_kinase"/>
</dbReference>
<evidence type="ECO:0000256" key="7">
    <source>
        <dbReference type="ARBA" id="ARBA00022840"/>
    </source>
</evidence>
<comment type="subcellular location">
    <subcellularLocation>
        <location evidence="8">Cytoplasm</location>
    </subcellularLocation>
</comment>
<keyword evidence="5 8" id="KW-0547">Nucleotide-binding</keyword>
<name>A0A494UZF5_9ACTN</name>
<keyword evidence="2 8" id="KW-0028">Amino-acid biosynthesis</keyword>
<keyword evidence="11" id="KW-1185">Reference proteome</keyword>
<dbReference type="Pfam" id="PF00696">
    <property type="entry name" value="AA_kinase"/>
    <property type="match status" value="1"/>
</dbReference>
<dbReference type="PANTHER" id="PTHR43654:SF1">
    <property type="entry name" value="ISOPENTENYL PHOSPHATE KINASE"/>
    <property type="match status" value="1"/>
</dbReference>
<dbReference type="PROSITE" id="PS50890">
    <property type="entry name" value="PUA"/>
    <property type="match status" value="1"/>
</dbReference>
<dbReference type="InterPro" id="IPR036974">
    <property type="entry name" value="PUA_sf"/>
</dbReference>
<dbReference type="InterPro" id="IPR005715">
    <property type="entry name" value="Glu_5kinase/COase_Synthase"/>
</dbReference>
<keyword evidence="4 8" id="KW-0808">Transferase</keyword>
<evidence type="ECO:0000256" key="1">
    <source>
        <dbReference type="ARBA" id="ARBA00022490"/>
    </source>
</evidence>
<dbReference type="Proteomes" id="UP000282170">
    <property type="component" value="Chromosome"/>
</dbReference>
<dbReference type="NCBIfam" id="TIGR01027">
    <property type="entry name" value="proB"/>
    <property type="match status" value="1"/>
</dbReference>
<dbReference type="InterPro" id="IPR002478">
    <property type="entry name" value="PUA"/>
</dbReference>
<dbReference type="Gene3D" id="3.40.1160.10">
    <property type="entry name" value="Acetylglutamate kinase-like"/>
    <property type="match status" value="2"/>
</dbReference>
<dbReference type="GO" id="GO:0004349">
    <property type="term" value="F:glutamate 5-kinase activity"/>
    <property type="evidence" value="ECO:0007669"/>
    <property type="project" value="UniProtKB-UniRule"/>
</dbReference>
<dbReference type="UniPathway" id="UPA00098">
    <property type="reaction ID" value="UER00359"/>
</dbReference>
<dbReference type="GO" id="GO:0005524">
    <property type="term" value="F:ATP binding"/>
    <property type="evidence" value="ECO:0007669"/>
    <property type="project" value="UniProtKB-KW"/>
</dbReference>
<evidence type="ECO:0000256" key="2">
    <source>
        <dbReference type="ARBA" id="ARBA00022605"/>
    </source>
</evidence>
<dbReference type="SUPFAM" id="SSF88697">
    <property type="entry name" value="PUA domain-like"/>
    <property type="match status" value="1"/>
</dbReference>
<dbReference type="SMART" id="SM00359">
    <property type="entry name" value="PUA"/>
    <property type="match status" value="1"/>
</dbReference>
<evidence type="ECO:0000259" key="9">
    <source>
        <dbReference type="SMART" id="SM00359"/>
    </source>
</evidence>
<feature type="binding site" evidence="8">
    <location>
        <position position="17"/>
    </location>
    <ligand>
        <name>ATP</name>
        <dbReference type="ChEBI" id="CHEBI:30616"/>
    </ligand>
</feature>
<dbReference type="Pfam" id="PF01472">
    <property type="entry name" value="PUA"/>
    <property type="match status" value="1"/>
</dbReference>
<dbReference type="InterPro" id="IPR041739">
    <property type="entry name" value="G5K_ProB"/>
</dbReference>
<evidence type="ECO:0000313" key="10">
    <source>
        <dbReference type="EMBL" id="AYL36049.1"/>
    </source>
</evidence>
<feature type="binding site" evidence="8">
    <location>
        <begin position="177"/>
        <end position="178"/>
    </location>
    <ligand>
        <name>ATP</name>
        <dbReference type="ChEBI" id="CHEBI:30616"/>
    </ligand>
</feature>
<dbReference type="PANTHER" id="PTHR43654">
    <property type="entry name" value="GLUTAMATE 5-KINASE"/>
    <property type="match status" value="1"/>
</dbReference>
<feature type="binding site" evidence="8">
    <location>
        <position position="145"/>
    </location>
    <ligand>
        <name>substrate</name>
    </ligand>
</feature>
<dbReference type="HAMAP" id="MF_00456">
    <property type="entry name" value="ProB"/>
    <property type="match status" value="1"/>
</dbReference>
<accession>A0A494UZF5</accession>
<keyword evidence="6 8" id="KW-0418">Kinase</keyword>
<feature type="binding site" evidence="8">
    <location>
        <position position="58"/>
    </location>
    <ligand>
        <name>substrate</name>
    </ligand>
</feature>
<dbReference type="InterPro" id="IPR015947">
    <property type="entry name" value="PUA-like_sf"/>
</dbReference>
<dbReference type="GO" id="GO:0005829">
    <property type="term" value="C:cytosol"/>
    <property type="evidence" value="ECO:0007669"/>
    <property type="project" value="TreeGrafter"/>
</dbReference>